<dbReference type="GeneID" id="113733331"/>
<dbReference type="PANTHER" id="PTHR33868">
    <property type="entry name" value="EXPRESSED PROTEIN"/>
    <property type="match status" value="1"/>
</dbReference>
<gene>
    <name evidence="4 5 6 7 8 9" type="primary">LOC113733331</name>
</gene>
<organism evidence="3 4">
    <name type="scientific">Coffea arabica</name>
    <name type="common">Arabian coffee</name>
    <dbReference type="NCBI Taxonomy" id="13443"/>
    <lineage>
        <taxon>Eukaryota</taxon>
        <taxon>Viridiplantae</taxon>
        <taxon>Streptophyta</taxon>
        <taxon>Embryophyta</taxon>
        <taxon>Tracheophyta</taxon>
        <taxon>Spermatophyta</taxon>
        <taxon>Magnoliopsida</taxon>
        <taxon>eudicotyledons</taxon>
        <taxon>Gunneridae</taxon>
        <taxon>Pentapetalae</taxon>
        <taxon>asterids</taxon>
        <taxon>lamiids</taxon>
        <taxon>Gentianales</taxon>
        <taxon>Rubiaceae</taxon>
        <taxon>Ixoroideae</taxon>
        <taxon>Gardenieae complex</taxon>
        <taxon>Bertiereae - Coffeeae clade</taxon>
        <taxon>Coffeeae</taxon>
        <taxon>Coffea</taxon>
    </lineage>
</organism>
<evidence type="ECO:0000313" key="6">
    <source>
        <dbReference type="RefSeq" id="XP_027115482.2"/>
    </source>
</evidence>
<evidence type="ECO:0000256" key="2">
    <source>
        <dbReference type="SAM" id="Phobius"/>
    </source>
</evidence>
<dbReference type="RefSeq" id="XP_027115482.2">
    <property type="nucleotide sequence ID" value="XM_027259681.2"/>
</dbReference>
<dbReference type="RefSeq" id="XP_071932787.1">
    <property type="nucleotide sequence ID" value="XM_072076686.1"/>
</dbReference>
<evidence type="ECO:0000313" key="8">
    <source>
        <dbReference type="RefSeq" id="XP_071932786.1"/>
    </source>
</evidence>
<evidence type="ECO:0000313" key="9">
    <source>
        <dbReference type="RefSeq" id="XP_071932787.1"/>
    </source>
</evidence>
<evidence type="ECO:0000313" key="5">
    <source>
        <dbReference type="RefSeq" id="XP_027115481.2"/>
    </source>
</evidence>
<keyword evidence="2" id="KW-1133">Transmembrane helix</keyword>
<dbReference type="RefSeq" id="XP_027115480.2">
    <property type="nucleotide sequence ID" value="XM_027259679.2"/>
</dbReference>
<proteinExistence type="predicted"/>
<dbReference type="OrthoDB" id="1920951at2759"/>
<keyword evidence="1" id="KW-0175">Coiled coil</keyword>
<dbReference type="RefSeq" id="XP_071932786.1">
    <property type="nucleotide sequence ID" value="XM_072076685.1"/>
</dbReference>
<keyword evidence="3" id="KW-1185">Reference proteome</keyword>
<keyword evidence="2" id="KW-0812">Transmembrane</keyword>
<evidence type="ECO:0000256" key="1">
    <source>
        <dbReference type="SAM" id="Coils"/>
    </source>
</evidence>
<feature type="transmembrane region" description="Helical" evidence="2">
    <location>
        <begin position="448"/>
        <end position="473"/>
    </location>
</feature>
<evidence type="ECO:0000313" key="4">
    <source>
        <dbReference type="RefSeq" id="XP_027115480.2"/>
    </source>
</evidence>
<keyword evidence="2" id="KW-0472">Membrane</keyword>
<accession>A0A6P6WJR3</accession>
<dbReference type="RefSeq" id="XP_027115483.2">
    <property type="nucleotide sequence ID" value="XM_027259682.2"/>
</dbReference>
<name>A0A6P6WJR3_COFAR</name>
<evidence type="ECO:0000313" key="3">
    <source>
        <dbReference type="Proteomes" id="UP001652660"/>
    </source>
</evidence>
<dbReference type="RefSeq" id="XP_027115481.2">
    <property type="nucleotide sequence ID" value="XM_027259680.2"/>
</dbReference>
<sequence>MAVAEARAAWQRTVNRCLVQEDAKRAPKLAYCPLASPFVREVEVGPANAAEAQDISSVAFPPFNQSTSFSNLSPNSKWWLQLPSNYRHQRGLTDQQLNCTDSEMETFHGRTSSALKMPESEDGSALFYDSIETESFVDSDLRILSTGLKKDTEVGDKDLTPMNKLNPQCSPKLEDVGDLYERAEIGTYGCTVSKKKNELFPDSESPWVGGEKIGPWWRTADQDELALLVSRGSFGLIENCDLPQPQNTCVEREAFVDLCCFDHDRACISPTDPKHPGCHHDLIVHKQSSIASQSDCQKQWLSVDEQLQSSTITSLRDSSNQDAILRSIASDSDSSKAQLLEALRHSQTRAREAEKAAKQAYAEKEHVVKLVFRQASQLFAYKQWFQLLQLENLCYQIKNNKGQPISTLFPVMLPWVPQKTRKLRKNWQKAARGKRAKRGRPRSDISRYAVVFALGLSLVGAGLLLGWTVGWMLPTF</sequence>
<feature type="coiled-coil region" evidence="1">
    <location>
        <begin position="336"/>
        <end position="363"/>
    </location>
</feature>
<dbReference type="Proteomes" id="UP001652660">
    <property type="component" value="Chromosome 2c"/>
</dbReference>
<dbReference type="PANTHER" id="PTHR33868:SF2">
    <property type="entry name" value="EXPRESSED PROTEIN"/>
    <property type="match status" value="1"/>
</dbReference>
<reference evidence="4 5" key="2">
    <citation type="submission" date="2025-05" db="UniProtKB">
        <authorList>
            <consortium name="RefSeq"/>
        </authorList>
    </citation>
    <scope>IDENTIFICATION</scope>
    <source>
        <tissue evidence="4 5">Leaves</tissue>
    </source>
</reference>
<protein>
    <submittedName>
        <fullName evidence="4 5">Uncharacterized protein</fullName>
    </submittedName>
</protein>
<evidence type="ECO:0000313" key="7">
    <source>
        <dbReference type="RefSeq" id="XP_027115483.2"/>
    </source>
</evidence>
<reference evidence="3" key="1">
    <citation type="journal article" date="2025" name="Foods">
        <title>Unveiling the Microbial Signatures of Arabica Coffee Cherries: Insights into Ripeness Specific Diversity, Functional Traits, and Implications for Quality and Safety.</title>
        <authorList>
            <consortium name="RefSeq"/>
            <person name="Tenea G.N."/>
            <person name="Cifuentes V."/>
            <person name="Reyes P."/>
            <person name="Cevallos-Vallejos M."/>
        </authorList>
    </citation>
    <scope>NUCLEOTIDE SEQUENCE [LARGE SCALE GENOMIC DNA]</scope>
</reference>